<dbReference type="AlphaFoldDB" id="A0A7Z7JG48"/>
<organism evidence="1 2">
    <name type="scientific">Cupriavidus taiwanensis</name>
    <dbReference type="NCBI Taxonomy" id="164546"/>
    <lineage>
        <taxon>Bacteria</taxon>
        <taxon>Pseudomonadati</taxon>
        <taxon>Pseudomonadota</taxon>
        <taxon>Betaproteobacteria</taxon>
        <taxon>Burkholderiales</taxon>
        <taxon>Burkholderiaceae</taxon>
        <taxon>Cupriavidus</taxon>
    </lineage>
</organism>
<accession>A0A7Z7JG48</accession>
<sequence length="70" mass="7807">MRVLLLITVMLAGCATVAERTAHAERDMETSLRVEGPACEKLGYQKDSDPWRDCVLRLSAGSGPCMHRRF</sequence>
<name>A0A7Z7JG48_9BURK</name>
<dbReference type="Proteomes" id="UP000257139">
    <property type="component" value="Unassembled WGS sequence"/>
</dbReference>
<evidence type="ECO:0008006" key="3">
    <source>
        <dbReference type="Google" id="ProtNLM"/>
    </source>
</evidence>
<gene>
    <name evidence="1" type="ORF">CBM2594_U20144</name>
</gene>
<reference evidence="1 2" key="1">
    <citation type="submission" date="2018-01" db="EMBL/GenBank/DDBJ databases">
        <authorList>
            <person name="Clerissi C."/>
        </authorList>
    </citation>
    <scope>NUCLEOTIDE SEQUENCE [LARGE SCALE GENOMIC DNA]</scope>
    <source>
        <strain evidence="1">Cupriavidus taiwanensis STM 6021</strain>
    </source>
</reference>
<evidence type="ECO:0000313" key="1">
    <source>
        <dbReference type="EMBL" id="SPC25957.1"/>
    </source>
</evidence>
<proteinExistence type="predicted"/>
<evidence type="ECO:0000313" key="2">
    <source>
        <dbReference type="Proteomes" id="UP000257139"/>
    </source>
</evidence>
<protein>
    <recommendedName>
        <fullName evidence="3">Lipoprotein</fullName>
    </recommendedName>
</protein>
<comment type="caution">
    <text evidence="1">The sequence shown here is derived from an EMBL/GenBank/DDBJ whole genome shotgun (WGS) entry which is preliminary data.</text>
</comment>
<dbReference type="EMBL" id="OGUU01000049">
    <property type="protein sequence ID" value="SPC25957.1"/>
    <property type="molecule type" value="Genomic_DNA"/>
</dbReference>